<dbReference type="GO" id="GO:0071949">
    <property type="term" value="F:FAD binding"/>
    <property type="evidence" value="ECO:0007669"/>
    <property type="project" value="InterPro"/>
</dbReference>
<evidence type="ECO:0000256" key="3">
    <source>
        <dbReference type="ARBA" id="ARBA00022630"/>
    </source>
</evidence>
<accession>A0A167VJ22</accession>
<evidence type="ECO:0000313" key="9">
    <source>
        <dbReference type="Proteomes" id="UP000076874"/>
    </source>
</evidence>
<evidence type="ECO:0000256" key="5">
    <source>
        <dbReference type="ARBA" id="ARBA00023002"/>
    </source>
</evidence>
<reference evidence="8 9" key="1">
    <citation type="journal article" date="2016" name="Genome Biol. Evol.">
        <title>Divergent and convergent evolution of fungal pathogenicity.</title>
        <authorList>
            <person name="Shang Y."/>
            <person name="Xiao G."/>
            <person name="Zheng P."/>
            <person name="Cen K."/>
            <person name="Zhan S."/>
            <person name="Wang C."/>
        </authorList>
    </citation>
    <scope>NUCLEOTIDE SEQUENCE [LARGE SCALE GENOMIC DNA]</scope>
    <source>
        <strain evidence="8 9">RCEF 264</strain>
    </source>
</reference>
<dbReference type="EMBL" id="AZHD01000006">
    <property type="protein sequence ID" value="OAA62677.1"/>
    <property type="molecule type" value="Genomic_DNA"/>
</dbReference>
<dbReference type="Pfam" id="PF01266">
    <property type="entry name" value="DAO"/>
    <property type="match status" value="1"/>
</dbReference>
<dbReference type="SUPFAM" id="SSF54373">
    <property type="entry name" value="FAD-linked reductases, C-terminal domain"/>
    <property type="match status" value="1"/>
</dbReference>
<proteinExistence type="inferred from homology"/>
<dbReference type="STRING" id="1081102.A0A167VJ22"/>
<dbReference type="PANTHER" id="PTHR11530:SF26">
    <property type="entry name" value="FAD DEPENDENT OXIDOREDUCTASE SUPERFAMILY (AFU_ORTHOLOGUE AFUA_5G13940)"/>
    <property type="match status" value="1"/>
</dbReference>
<dbReference type="Gene3D" id="3.40.50.720">
    <property type="entry name" value="NAD(P)-binding Rossmann-like Domain"/>
    <property type="match status" value="1"/>
</dbReference>
<dbReference type="SUPFAM" id="SSF51971">
    <property type="entry name" value="Nucleotide-binding domain"/>
    <property type="match status" value="1"/>
</dbReference>
<dbReference type="Proteomes" id="UP000076874">
    <property type="component" value="Unassembled WGS sequence"/>
</dbReference>
<evidence type="ECO:0000256" key="1">
    <source>
        <dbReference type="ARBA" id="ARBA00001974"/>
    </source>
</evidence>
<dbReference type="PANTHER" id="PTHR11530">
    <property type="entry name" value="D-AMINO ACID OXIDASE"/>
    <property type="match status" value="1"/>
</dbReference>
<name>A0A167VJ22_9HYPO</name>
<comment type="similarity">
    <text evidence="2">Belongs to the DAMOX/DASOX family.</text>
</comment>
<dbReference type="GO" id="GO:0003884">
    <property type="term" value="F:D-amino-acid oxidase activity"/>
    <property type="evidence" value="ECO:0007669"/>
    <property type="project" value="InterPro"/>
</dbReference>
<evidence type="ECO:0000256" key="6">
    <source>
        <dbReference type="SAM" id="SignalP"/>
    </source>
</evidence>
<protein>
    <submittedName>
        <fullName evidence="8">FAD dependent oxidoreductase superfamily</fullName>
    </submittedName>
</protein>
<dbReference type="AlphaFoldDB" id="A0A167VJ22"/>
<feature type="domain" description="FAD dependent oxidoreductase" evidence="7">
    <location>
        <begin position="5"/>
        <end position="342"/>
    </location>
</feature>
<dbReference type="GO" id="GO:0005737">
    <property type="term" value="C:cytoplasm"/>
    <property type="evidence" value="ECO:0007669"/>
    <property type="project" value="TreeGrafter"/>
</dbReference>
<comment type="cofactor">
    <cofactor evidence="1">
        <name>FAD</name>
        <dbReference type="ChEBI" id="CHEBI:57692"/>
    </cofactor>
</comment>
<evidence type="ECO:0000259" key="7">
    <source>
        <dbReference type="Pfam" id="PF01266"/>
    </source>
</evidence>
<evidence type="ECO:0000313" key="8">
    <source>
        <dbReference type="EMBL" id="OAA62677.1"/>
    </source>
</evidence>
<organism evidence="8 9">
    <name type="scientific">Niveomyces insectorum RCEF 264</name>
    <dbReference type="NCBI Taxonomy" id="1081102"/>
    <lineage>
        <taxon>Eukaryota</taxon>
        <taxon>Fungi</taxon>
        <taxon>Dikarya</taxon>
        <taxon>Ascomycota</taxon>
        <taxon>Pezizomycotina</taxon>
        <taxon>Sordariomycetes</taxon>
        <taxon>Hypocreomycetidae</taxon>
        <taxon>Hypocreales</taxon>
        <taxon>Cordycipitaceae</taxon>
        <taxon>Niveomyces</taxon>
    </lineage>
</organism>
<feature type="signal peptide" evidence="6">
    <location>
        <begin position="1"/>
        <end position="18"/>
    </location>
</feature>
<keyword evidence="3" id="KW-0285">Flavoprotein</keyword>
<gene>
    <name evidence="8" type="ORF">SPI_04217</name>
</gene>
<keyword evidence="4" id="KW-0274">FAD</keyword>
<evidence type="ECO:0000256" key="4">
    <source>
        <dbReference type="ARBA" id="ARBA00022827"/>
    </source>
</evidence>
<evidence type="ECO:0000256" key="2">
    <source>
        <dbReference type="ARBA" id="ARBA00006730"/>
    </source>
</evidence>
<dbReference type="GO" id="GO:0019478">
    <property type="term" value="P:D-amino acid catabolic process"/>
    <property type="evidence" value="ECO:0007669"/>
    <property type="project" value="TreeGrafter"/>
</dbReference>
<feature type="chain" id="PRO_5007893493" evidence="6">
    <location>
        <begin position="19"/>
        <end position="370"/>
    </location>
</feature>
<dbReference type="InterPro" id="IPR023209">
    <property type="entry name" value="DAO"/>
</dbReference>
<keyword evidence="5" id="KW-0560">Oxidoreductase</keyword>
<dbReference type="InterPro" id="IPR006076">
    <property type="entry name" value="FAD-dep_OxRdtase"/>
</dbReference>
<dbReference type="Gene3D" id="3.30.9.10">
    <property type="entry name" value="D-Amino Acid Oxidase, subunit A, domain 2"/>
    <property type="match status" value="1"/>
</dbReference>
<keyword evidence="6" id="KW-0732">Signal</keyword>
<dbReference type="OrthoDB" id="2015447at2759"/>
<keyword evidence="9" id="KW-1185">Reference proteome</keyword>
<sequence>MPVNVVVLGAGVIGLSVALRLLEENGGRDFAVTVVARDFPAPAETILLDPRAAINYASPWAGAHNRWVPWVADGSPAAAAAARDHAFALATYRHMQALSGAARGNDVRGEAGVTFLPGLEYLEAPLPPEYTQLADAAVRRDQFGFDAPDLDLQFRVLPPDALPAGVAWGCAYRTWCVNPMMYCSFLLRRIVAAGGRLVKREVKTPLELFAADAGLQGPFDLVVNCSGTGFNDDNVFITRGQTCLVRNACDATVTRQNADGSWSFSVPRFYGGGTIIGGTKEPDNWAVAPSAATRARLLANFARTYPAVLASHGGAFDVVADIVGRRPTRRGGLRLGRGAEQPNDIRNRIRHDKTGLLDLVKAQTRIKSAL</sequence>
<comment type="caution">
    <text evidence="8">The sequence shown here is derived from an EMBL/GenBank/DDBJ whole genome shotgun (WGS) entry which is preliminary data.</text>
</comment>